<protein>
    <recommendedName>
        <fullName evidence="3">Lipoprotein</fullName>
    </recommendedName>
</protein>
<proteinExistence type="predicted"/>
<accession>A0A5N4BUT8</accession>
<gene>
    <name evidence="1" type="ORF">F8D52_05850</name>
</gene>
<comment type="caution">
    <text evidence="1">The sequence shown here is derived from an EMBL/GenBank/DDBJ whole genome shotgun (WGS) entry which is preliminary data.</text>
</comment>
<name>A0A5N4BUT8_9FLAO</name>
<evidence type="ECO:0000313" key="1">
    <source>
        <dbReference type="EMBL" id="KAB1232157.1"/>
    </source>
</evidence>
<evidence type="ECO:0008006" key="3">
    <source>
        <dbReference type="Google" id="ProtNLM"/>
    </source>
</evidence>
<dbReference type="PROSITE" id="PS51257">
    <property type="entry name" value="PROKAR_LIPOPROTEIN"/>
    <property type="match status" value="1"/>
</dbReference>
<evidence type="ECO:0000313" key="2">
    <source>
        <dbReference type="Proteomes" id="UP000326384"/>
    </source>
</evidence>
<organism evidence="1 2">
    <name type="scientific">Chryseobacterium viscerum</name>
    <dbReference type="NCBI Taxonomy" id="1037377"/>
    <lineage>
        <taxon>Bacteria</taxon>
        <taxon>Pseudomonadati</taxon>
        <taxon>Bacteroidota</taxon>
        <taxon>Flavobacteriia</taxon>
        <taxon>Flavobacteriales</taxon>
        <taxon>Weeksellaceae</taxon>
        <taxon>Chryseobacterium group</taxon>
        <taxon>Chryseobacterium</taxon>
    </lineage>
</organism>
<reference evidence="1 2" key="1">
    <citation type="journal article" date="2019" name="Stand. Genomic Sci.">
        <title>Draft Whole-Genome Sequence of a Novel Chryseobacterium viscerum Strain Isolated from Fresh Water at Dripping Springs, New Mexico.</title>
        <authorList>
            <person name="Kyndt J.A."/>
            <person name="Moore T.C."/>
        </authorList>
    </citation>
    <scope>NUCLEOTIDE SEQUENCE [LARGE SCALE GENOMIC DNA]</scope>
    <source>
        <strain evidence="1 2">DPS</strain>
    </source>
</reference>
<dbReference type="Proteomes" id="UP000326384">
    <property type="component" value="Unassembled WGS sequence"/>
</dbReference>
<sequence length="138" mass="16364">MGKIFRKKYLVMIKYILLLFTLCTTISCVTNNFSSYQPVDNLSKIKDYYEIQEPDGRVNYIKVGLNTIYNIQNDYFIYIVFKNKVKSATNIQSTTFGKIDKSKSEKVYLKKINRMKMDTIYVSLSNKVFTFYYKENLK</sequence>
<keyword evidence="2" id="KW-1185">Reference proteome</keyword>
<dbReference type="EMBL" id="VTPV01000002">
    <property type="protein sequence ID" value="KAB1232157.1"/>
    <property type="molecule type" value="Genomic_DNA"/>
</dbReference>